<comment type="function">
    <text evidence="1">The light-harvesting complex (LHC) functions as a light receptor, it captures and delivers excitation energy to photosystems with which it is closely associated. Energy is transferred from the carotenoid and chlorophyll C (or B) to chlorophyll A and the photosynthetic reaction centers where it is used to synthesize ATP and reducing power.</text>
</comment>
<dbReference type="EMBL" id="JBBJCI010000039">
    <property type="protein sequence ID" value="KAK7249829.1"/>
    <property type="molecule type" value="Genomic_DNA"/>
</dbReference>
<evidence type="ECO:0000313" key="9">
    <source>
        <dbReference type="EMBL" id="KAK7249829.1"/>
    </source>
</evidence>
<feature type="region of interest" description="Disordered" evidence="7">
    <location>
        <begin position="183"/>
        <end position="236"/>
    </location>
</feature>
<dbReference type="InterPro" id="IPR001344">
    <property type="entry name" value="Chloro_AB-bd_pln"/>
</dbReference>
<dbReference type="PANTHER" id="PTHR21649">
    <property type="entry name" value="CHLOROPHYLL A/B BINDING PROTEIN"/>
    <property type="match status" value="1"/>
</dbReference>
<feature type="compositionally biased region" description="Basic residues" evidence="7">
    <location>
        <begin position="205"/>
        <end position="218"/>
    </location>
</feature>
<dbReference type="Pfam" id="PF00504">
    <property type="entry name" value="Chloroa_b-bind"/>
    <property type="match status" value="1"/>
</dbReference>
<evidence type="ECO:0000256" key="1">
    <source>
        <dbReference type="ARBA" id="ARBA00004022"/>
    </source>
</evidence>
<gene>
    <name evidence="9" type="primary">Lhcx2</name>
    <name evidence="9" type="ORF">SO694_00005130</name>
</gene>
<protein>
    <submittedName>
        <fullName evidence="9">Chlorophyll A-B binding protein</fullName>
    </submittedName>
</protein>
<keyword evidence="10" id="KW-1185">Reference proteome</keyword>
<evidence type="ECO:0000313" key="10">
    <source>
        <dbReference type="Proteomes" id="UP001363151"/>
    </source>
</evidence>
<comment type="caution">
    <text evidence="9">The sequence shown here is derived from an EMBL/GenBank/DDBJ whole genome shotgun (WGS) entry which is preliminary data.</text>
</comment>
<evidence type="ECO:0000256" key="4">
    <source>
        <dbReference type="ARBA" id="ARBA00022528"/>
    </source>
</evidence>
<name>A0ABR1G9T9_AURAN</name>
<dbReference type="InterPro" id="IPR022796">
    <property type="entry name" value="Chloroa_b-bind"/>
</dbReference>
<organism evidence="9 10">
    <name type="scientific">Aureococcus anophagefferens</name>
    <name type="common">Harmful bloom alga</name>
    <dbReference type="NCBI Taxonomy" id="44056"/>
    <lineage>
        <taxon>Eukaryota</taxon>
        <taxon>Sar</taxon>
        <taxon>Stramenopiles</taxon>
        <taxon>Ochrophyta</taxon>
        <taxon>Pelagophyceae</taxon>
        <taxon>Pelagomonadales</taxon>
        <taxon>Pelagomonadaceae</taxon>
        <taxon>Aureococcus</taxon>
    </lineage>
</organism>
<sequence length="236" mass="25320">MARLAFALAATCASTSALVAPTAAKASTSLNVATTSYDPSDFSDVTKLPGILAPVEFFDPLNFAADASESELKRYREAELTHGRVAMLASVGFLVGESGATPLFGGNIDGIAINQFWKVPTGFWPVILLFIAVRETFSALSGWMEPTVPENYFQLRSGYTPGDIDFDPLGLCPADAMEFKEMQTKAPSTPPRDARAAGMIVQSRSSRRAARSSRRARARRPEAPPRNASGGLLPLF</sequence>
<dbReference type="Proteomes" id="UP001363151">
    <property type="component" value="Unassembled WGS sequence"/>
</dbReference>
<feature type="signal peptide" evidence="8">
    <location>
        <begin position="1"/>
        <end position="17"/>
    </location>
</feature>
<evidence type="ECO:0000256" key="8">
    <source>
        <dbReference type="SAM" id="SignalP"/>
    </source>
</evidence>
<feature type="chain" id="PRO_5045279592" evidence="8">
    <location>
        <begin position="18"/>
        <end position="236"/>
    </location>
</feature>
<evidence type="ECO:0000256" key="5">
    <source>
        <dbReference type="ARBA" id="ARBA00022531"/>
    </source>
</evidence>
<dbReference type="SUPFAM" id="SSF103511">
    <property type="entry name" value="Chlorophyll a-b binding protein"/>
    <property type="match status" value="1"/>
</dbReference>
<dbReference type="Gene3D" id="1.10.3460.10">
    <property type="entry name" value="Chlorophyll a/b binding protein domain"/>
    <property type="match status" value="1"/>
</dbReference>
<comment type="subcellular location">
    <subcellularLocation>
        <location evidence="2">Plastid</location>
        <location evidence="2">Chloroplast</location>
    </subcellularLocation>
</comment>
<reference evidence="9 10" key="1">
    <citation type="submission" date="2024-03" db="EMBL/GenBank/DDBJ databases">
        <title>Aureococcus anophagefferens CCMP1851 and Kratosvirus quantuckense: Draft genome of a second virus-susceptible host strain in the model system.</title>
        <authorList>
            <person name="Chase E."/>
            <person name="Truchon A.R."/>
            <person name="Schepens W."/>
            <person name="Wilhelm S.W."/>
        </authorList>
    </citation>
    <scope>NUCLEOTIDE SEQUENCE [LARGE SCALE GENOMIC DNA]</scope>
    <source>
        <strain evidence="9 10">CCMP1851</strain>
    </source>
</reference>
<keyword evidence="5" id="KW-0602">Photosynthesis</keyword>
<keyword evidence="8" id="KW-0732">Signal</keyword>
<evidence type="ECO:0000256" key="2">
    <source>
        <dbReference type="ARBA" id="ARBA00004229"/>
    </source>
</evidence>
<comment type="similarity">
    <text evidence="3">Belongs to the fucoxanthin chlorophyll protein family.</text>
</comment>
<evidence type="ECO:0000256" key="3">
    <source>
        <dbReference type="ARBA" id="ARBA00005933"/>
    </source>
</evidence>
<keyword evidence="4" id="KW-0150">Chloroplast</keyword>
<evidence type="ECO:0000256" key="7">
    <source>
        <dbReference type="SAM" id="MobiDB-lite"/>
    </source>
</evidence>
<accession>A0ABR1G9T9</accession>
<proteinExistence type="inferred from homology"/>
<keyword evidence="6" id="KW-0934">Plastid</keyword>
<evidence type="ECO:0000256" key="6">
    <source>
        <dbReference type="ARBA" id="ARBA00022640"/>
    </source>
</evidence>